<evidence type="ECO:0000313" key="2">
    <source>
        <dbReference type="Proteomes" id="UP001430953"/>
    </source>
</evidence>
<accession>A0AAW2EJ58</accession>
<gene>
    <name evidence="1" type="ORF">PUN28_018333</name>
</gene>
<dbReference type="EMBL" id="JADYXP020000022">
    <property type="protein sequence ID" value="KAL0102950.1"/>
    <property type="molecule type" value="Genomic_DNA"/>
</dbReference>
<organism evidence="1 2">
    <name type="scientific">Cardiocondyla obscurior</name>
    <dbReference type="NCBI Taxonomy" id="286306"/>
    <lineage>
        <taxon>Eukaryota</taxon>
        <taxon>Metazoa</taxon>
        <taxon>Ecdysozoa</taxon>
        <taxon>Arthropoda</taxon>
        <taxon>Hexapoda</taxon>
        <taxon>Insecta</taxon>
        <taxon>Pterygota</taxon>
        <taxon>Neoptera</taxon>
        <taxon>Endopterygota</taxon>
        <taxon>Hymenoptera</taxon>
        <taxon>Apocrita</taxon>
        <taxon>Aculeata</taxon>
        <taxon>Formicoidea</taxon>
        <taxon>Formicidae</taxon>
        <taxon>Myrmicinae</taxon>
        <taxon>Cardiocondyla</taxon>
    </lineage>
</organism>
<keyword evidence="2" id="KW-1185">Reference proteome</keyword>
<reference evidence="1 2" key="1">
    <citation type="submission" date="2023-03" db="EMBL/GenBank/DDBJ databases">
        <title>High recombination rates correlate with genetic variation in Cardiocondyla obscurior ants.</title>
        <authorList>
            <person name="Errbii M."/>
        </authorList>
    </citation>
    <scope>NUCLEOTIDE SEQUENCE [LARGE SCALE GENOMIC DNA]</scope>
    <source>
        <strain evidence="1">Alpha-2009</strain>
        <tissue evidence="1">Whole body</tissue>
    </source>
</reference>
<comment type="caution">
    <text evidence="1">The sequence shown here is derived from an EMBL/GenBank/DDBJ whole genome shotgun (WGS) entry which is preliminary data.</text>
</comment>
<proteinExistence type="predicted"/>
<protein>
    <submittedName>
        <fullName evidence="1">Uncharacterized protein</fullName>
    </submittedName>
</protein>
<evidence type="ECO:0000313" key="1">
    <source>
        <dbReference type="EMBL" id="KAL0102950.1"/>
    </source>
</evidence>
<dbReference type="Proteomes" id="UP001430953">
    <property type="component" value="Unassembled WGS sequence"/>
</dbReference>
<sequence length="116" mass="13779">MSFKSLNRLRTTLTVSSPEKRLWRNAARRVFQCHNILTRENSHVDGKRITRVARASFSSQEPAGQDRYRDTEIPRCTMHKVQFSSLPRARSKIYFHAYSRTTCALQRKRYNVLRYN</sequence>
<dbReference type="AlphaFoldDB" id="A0AAW2EJ58"/>
<name>A0AAW2EJ58_9HYME</name>